<evidence type="ECO:0000313" key="2">
    <source>
        <dbReference type="Proteomes" id="UP001433268"/>
    </source>
</evidence>
<proteinExistence type="predicted"/>
<evidence type="ECO:0008006" key="3">
    <source>
        <dbReference type="Google" id="ProtNLM"/>
    </source>
</evidence>
<gene>
    <name evidence="1" type="ORF">PG997_002631</name>
</gene>
<name>A0ABR1WWX8_9PEZI</name>
<evidence type="ECO:0000313" key="1">
    <source>
        <dbReference type="EMBL" id="KAK8087670.1"/>
    </source>
</evidence>
<accession>A0ABR1WWX8</accession>
<dbReference type="GeneID" id="92040006"/>
<organism evidence="1 2">
    <name type="scientific">Apiospora hydei</name>
    <dbReference type="NCBI Taxonomy" id="1337664"/>
    <lineage>
        <taxon>Eukaryota</taxon>
        <taxon>Fungi</taxon>
        <taxon>Dikarya</taxon>
        <taxon>Ascomycota</taxon>
        <taxon>Pezizomycotina</taxon>
        <taxon>Sordariomycetes</taxon>
        <taxon>Xylariomycetidae</taxon>
        <taxon>Amphisphaeriales</taxon>
        <taxon>Apiosporaceae</taxon>
        <taxon>Apiospora</taxon>
    </lineage>
</organism>
<sequence>MSEASQNHSQDQSRLLALPGEMLNQVFLEHCNTWDQMRLRQTCHAVREIVPAPTFDDLYRLEVEHNEGNPRLREKNRLYTCPVCLLLRRRSKFEDKMLKKGRRRRREPSARLCVDCAYEGGTPPAATGDTGGYSTITILNVHWVKCIYCRHLAPAALDERWKNHDRPGGPRRAFRVGGENTAKAARSLCRYTRRLRVIITRRLR</sequence>
<dbReference type="Proteomes" id="UP001433268">
    <property type="component" value="Unassembled WGS sequence"/>
</dbReference>
<dbReference type="RefSeq" id="XP_066670564.1">
    <property type="nucleotide sequence ID" value="XM_066806946.1"/>
</dbReference>
<keyword evidence="2" id="KW-1185">Reference proteome</keyword>
<dbReference type="EMBL" id="JAQQWN010000004">
    <property type="protein sequence ID" value="KAK8087670.1"/>
    <property type="molecule type" value="Genomic_DNA"/>
</dbReference>
<protein>
    <recommendedName>
        <fullName evidence="3">F-box domain-containing protein</fullName>
    </recommendedName>
</protein>
<comment type="caution">
    <text evidence="1">The sequence shown here is derived from an EMBL/GenBank/DDBJ whole genome shotgun (WGS) entry which is preliminary data.</text>
</comment>
<reference evidence="1 2" key="1">
    <citation type="submission" date="2023-01" db="EMBL/GenBank/DDBJ databases">
        <title>Analysis of 21 Apiospora genomes using comparative genomics revels a genus with tremendous synthesis potential of carbohydrate active enzymes and secondary metabolites.</title>
        <authorList>
            <person name="Sorensen T."/>
        </authorList>
    </citation>
    <scope>NUCLEOTIDE SEQUENCE [LARGE SCALE GENOMIC DNA]</scope>
    <source>
        <strain evidence="1 2">CBS 114990</strain>
    </source>
</reference>